<dbReference type="Pfam" id="PF00515">
    <property type="entry name" value="TPR_1"/>
    <property type="match status" value="1"/>
</dbReference>
<name>A0AAE3KLR3_9CYAN</name>
<protein>
    <submittedName>
        <fullName evidence="2">Tetratricopeptide repeat protein</fullName>
    </submittedName>
</protein>
<dbReference type="Gene3D" id="1.25.40.10">
    <property type="entry name" value="Tetratricopeptide repeat domain"/>
    <property type="match status" value="1"/>
</dbReference>
<dbReference type="InterPro" id="IPR019734">
    <property type="entry name" value="TPR_rpt"/>
</dbReference>
<keyword evidence="1" id="KW-0802">TPR repeat</keyword>
<keyword evidence="3" id="KW-1185">Reference proteome</keyword>
<dbReference type="EMBL" id="JAMZMM010000033">
    <property type="protein sequence ID" value="MCP2727951.1"/>
    <property type="molecule type" value="Genomic_DNA"/>
</dbReference>
<dbReference type="SUPFAM" id="SSF48452">
    <property type="entry name" value="TPR-like"/>
    <property type="match status" value="1"/>
</dbReference>
<proteinExistence type="predicted"/>
<dbReference type="RefSeq" id="WP_254010756.1">
    <property type="nucleotide sequence ID" value="NZ_JAMZMM010000033.1"/>
</dbReference>
<evidence type="ECO:0000313" key="3">
    <source>
        <dbReference type="Proteomes" id="UP001204953"/>
    </source>
</evidence>
<dbReference type="AlphaFoldDB" id="A0AAE3KLR3"/>
<accession>A0AAE3KLR3</accession>
<gene>
    <name evidence="2" type="ORF">NJ959_05590</name>
</gene>
<sequence length="45" mass="5038">MTPAQRQAEAARLNNLGDAEGKQGNHQAALQYFEEAIKLRPQVSW</sequence>
<dbReference type="PROSITE" id="PS50005">
    <property type="entry name" value="TPR"/>
    <property type="match status" value="1"/>
</dbReference>
<evidence type="ECO:0000313" key="2">
    <source>
        <dbReference type="EMBL" id="MCP2727951.1"/>
    </source>
</evidence>
<evidence type="ECO:0000256" key="1">
    <source>
        <dbReference type="PROSITE-ProRule" id="PRU00339"/>
    </source>
</evidence>
<organism evidence="2 3">
    <name type="scientific">Limnofasciculus baicalensis BBK-W-15</name>
    <dbReference type="NCBI Taxonomy" id="2699891"/>
    <lineage>
        <taxon>Bacteria</taxon>
        <taxon>Bacillati</taxon>
        <taxon>Cyanobacteriota</taxon>
        <taxon>Cyanophyceae</taxon>
        <taxon>Coleofasciculales</taxon>
        <taxon>Coleofasciculaceae</taxon>
        <taxon>Limnofasciculus</taxon>
        <taxon>Limnofasciculus baicalensis</taxon>
    </lineage>
</organism>
<feature type="repeat" description="TPR" evidence="1">
    <location>
        <begin position="10"/>
        <end position="43"/>
    </location>
</feature>
<dbReference type="InterPro" id="IPR011990">
    <property type="entry name" value="TPR-like_helical_dom_sf"/>
</dbReference>
<dbReference type="Proteomes" id="UP001204953">
    <property type="component" value="Unassembled WGS sequence"/>
</dbReference>
<dbReference type="SMART" id="SM00028">
    <property type="entry name" value="TPR"/>
    <property type="match status" value="1"/>
</dbReference>
<reference evidence="2" key="1">
    <citation type="submission" date="2022-06" db="EMBL/GenBank/DDBJ databases">
        <title>New cyanobacteria of genus Symplocastrum in benthos of Lake Baikal.</title>
        <authorList>
            <person name="Sorokovikova E."/>
            <person name="Tikhonova I."/>
            <person name="Krasnopeev A."/>
            <person name="Evseev P."/>
            <person name="Gladkikh A."/>
            <person name="Belykh O."/>
        </authorList>
    </citation>
    <scope>NUCLEOTIDE SEQUENCE</scope>
    <source>
        <strain evidence="2">BBK-W-15</strain>
    </source>
</reference>
<comment type="caution">
    <text evidence="2">The sequence shown here is derived from an EMBL/GenBank/DDBJ whole genome shotgun (WGS) entry which is preliminary data.</text>
</comment>